<dbReference type="SUPFAM" id="SSF109998">
    <property type="entry name" value="Triger factor/SurA peptide-binding domain-like"/>
    <property type="match status" value="1"/>
</dbReference>
<feature type="non-terminal residue" evidence="1">
    <location>
        <position position="74"/>
    </location>
</feature>
<comment type="caution">
    <text evidence="1">The sequence shown here is derived from an EMBL/GenBank/DDBJ whole genome shotgun (WGS) entry which is preliminary data.</text>
</comment>
<organism evidence="1 2">
    <name type="scientific">Xanthomonas citri pv. citri</name>
    <dbReference type="NCBI Taxonomy" id="611301"/>
    <lineage>
        <taxon>Bacteria</taxon>
        <taxon>Pseudomonadati</taxon>
        <taxon>Pseudomonadota</taxon>
        <taxon>Gammaproteobacteria</taxon>
        <taxon>Lysobacterales</taxon>
        <taxon>Lysobacteraceae</taxon>
        <taxon>Xanthomonas</taxon>
    </lineage>
</organism>
<dbReference type="InterPro" id="IPR027304">
    <property type="entry name" value="Trigger_fact/SurA_dom_sf"/>
</dbReference>
<gene>
    <name evidence="1" type="ORF">GUH15_17940</name>
</gene>
<dbReference type="Proteomes" id="UP000653002">
    <property type="component" value="Unassembled WGS sequence"/>
</dbReference>
<reference evidence="1" key="1">
    <citation type="submission" date="2020-01" db="EMBL/GenBank/DDBJ databases">
        <authorList>
            <person name="Richard D."/>
        </authorList>
    </citation>
    <scope>NUCLEOTIDE SEQUENCE</scope>
    <source>
        <strain evidence="1">JP541</strain>
    </source>
</reference>
<protein>
    <submittedName>
        <fullName evidence="1">Uncharacterized protein</fullName>
    </submittedName>
</protein>
<dbReference type="Pfam" id="PF13623">
    <property type="entry name" value="SurA_N_2"/>
    <property type="match status" value="1"/>
</dbReference>
<dbReference type="Gene3D" id="1.10.8.1040">
    <property type="match status" value="1"/>
</dbReference>
<accession>A0A8I0LBL3</accession>
<proteinExistence type="predicted"/>
<dbReference type="EMBL" id="JAABFR010001391">
    <property type="protein sequence ID" value="MBD4337903.1"/>
    <property type="molecule type" value="Genomic_DNA"/>
</dbReference>
<dbReference type="AlphaFoldDB" id="A0A8I0LBL3"/>
<evidence type="ECO:0000313" key="2">
    <source>
        <dbReference type="Proteomes" id="UP000653002"/>
    </source>
</evidence>
<sequence>MAEDPNEVLATVNGVEITRARFNTFYQSMLSYYGQYYDTTNESLQAAIRQSALTVAVQYAVMDQKLVELGLSLT</sequence>
<name>A0A8I0LBL3_XANCI</name>
<evidence type="ECO:0000313" key="1">
    <source>
        <dbReference type="EMBL" id="MBD4337903.1"/>
    </source>
</evidence>